<evidence type="ECO:0000256" key="2">
    <source>
        <dbReference type="ARBA" id="ARBA00012251"/>
    </source>
</evidence>
<dbReference type="InterPro" id="IPR013083">
    <property type="entry name" value="Znf_RING/FYVE/PHD"/>
</dbReference>
<keyword evidence="7" id="KW-0833">Ubl conjugation pathway</keyword>
<dbReference type="PROSITE" id="PS51873">
    <property type="entry name" value="TRIAD"/>
    <property type="match status" value="1"/>
</dbReference>
<evidence type="ECO:0000256" key="8">
    <source>
        <dbReference type="ARBA" id="ARBA00022833"/>
    </source>
</evidence>
<dbReference type="InterPro" id="IPR031127">
    <property type="entry name" value="E3_UB_ligase_RBR"/>
</dbReference>
<dbReference type="PROSITE" id="PS50089">
    <property type="entry name" value="ZF_RING_2"/>
    <property type="match status" value="1"/>
</dbReference>
<dbReference type="InterPro" id="IPR002867">
    <property type="entry name" value="IBR_dom"/>
</dbReference>
<dbReference type="SUPFAM" id="SSF57850">
    <property type="entry name" value="RING/U-box"/>
    <property type="match status" value="3"/>
</dbReference>
<dbReference type="Pfam" id="PF00097">
    <property type="entry name" value="zf-C3HC4"/>
    <property type="match status" value="1"/>
</dbReference>
<reference evidence="13 14" key="1">
    <citation type="journal article" date="2019" name="Sci. Rep.">
        <title>Comparative genomics of chytrid fungi reveal insights into the obligate biotrophic and pathogenic lifestyle of Synchytrium endobioticum.</title>
        <authorList>
            <person name="van de Vossenberg B.T.L.H."/>
            <person name="Warris S."/>
            <person name="Nguyen H.D.T."/>
            <person name="van Gent-Pelzer M.P.E."/>
            <person name="Joly D.L."/>
            <person name="van de Geest H.C."/>
            <person name="Bonants P.J.M."/>
            <person name="Smith D.S."/>
            <person name="Levesque C.A."/>
            <person name="van der Lee T.A.J."/>
        </authorList>
    </citation>
    <scope>NUCLEOTIDE SEQUENCE [LARGE SCALE GENOMIC DNA]</scope>
    <source>
        <strain evidence="13 14">LEV6574</strain>
    </source>
</reference>
<keyword evidence="3" id="KW-0808">Transferase</keyword>
<feature type="compositionally biased region" description="Basic and acidic residues" evidence="10">
    <location>
        <begin position="20"/>
        <end position="32"/>
    </location>
</feature>
<dbReference type="Pfam" id="PF01485">
    <property type="entry name" value="IBR"/>
    <property type="match status" value="1"/>
</dbReference>
<evidence type="ECO:0000313" key="14">
    <source>
        <dbReference type="Proteomes" id="UP000320475"/>
    </source>
</evidence>
<feature type="domain" description="RING-type" evidence="11">
    <location>
        <begin position="205"/>
        <end position="256"/>
    </location>
</feature>
<dbReference type="GO" id="GO:0061630">
    <property type="term" value="F:ubiquitin protein ligase activity"/>
    <property type="evidence" value="ECO:0007669"/>
    <property type="project" value="UniProtKB-EC"/>
</dbReference>
<feature type="domain" description="RING-type" evidence="12">
    <location>
        <begin position="201"/>
        <end position="409"/>
    </location>
</feature>
<dbReference type="OrthoDB" id="10009520at2759"/>
<evidence type="ECO:0000256" key="1">
    <source>
        <dbReference type="ARBA" id="ARBA00001798"/>
    </source>
</evidence>
<dbReference type="Gene3D" id="1.20.120.1750">
    <property type="match status" value="1"/>
</dbReference>
<gene>
    <name evidence="13" type="ORF">SeLEV6574_g08163</name>
</gene>
<sequence length="409" mass="45975">MIRSGRIHVVLSSCNSHKCENVPAKREDDNRYDAPASYGGTADSISEEGDEDNQPASASSDGGDLGSDIDDYDDAAGFAFQNDDDDDDDDDALHNMLFKGRRKPTFRPKPYDAKFNVYRPLDIARIVEKELNMLKESLALPPDVCRPLLHNSNWSLEKVYEVYPDQGEKSKELLKKAGLGELLDLSSAASSLQVNKQPWPQGFSCAICGDDEPSTPNVKVLSLVGCRHQFCEDCYKEYIGRKVAEREIQFGCPGCKLVLPDSAIQTIAPDVFAKFKEWQIRSYVDARRNFRFCLAPDCTMVIQFNGMNGLIQDPLLQMPKVTCSCGYSFCFLCDHETDHQPLCCELLRKWIKRCKDDTETAKWISANTKDCLKCKTAIEKNGGCHRMVSSLCSSVVLIERLHLNDHNRK</sequence>
<organism evidence="13 14">
    <name type="scientific">Synchytrium endobioticum</name>
    <dbReference type="NCBI Taxonomy" id="286115"/>
    <lineage>
        <taxon>Eukaryota</taxon>
        <taxon>Fungi</taxon>
        <taxon>Fungi incertae sedis</taxon>
        <taxon>Chytridiomycota</taxon>
        <taxon>Chytridiomycota incertae sedis</taxon>
        <taxon>Chytridiomycetes</taxon>
        <taxon>Synchytriales</taxon>
        <taxon>Synchytriaceae</taxon>
        <taxon>Synchytrium</taxon>
    </lineage>
</organism>
<protein>
    <recommendedName>
        <fullName evidence="2">RBR-type E3 ubiquitin transferase</fullName>
        <ecNumber evidence="2">2.3.2.31</ecNumber>
    </recommendedName>
</protein>
<keyword evidence="6 9" id="KW-0863">Zinc-finger</keyword>
<dbReference type="PROSITE" id="PS00518">
    <property type="entry name" value="ZF_RING_1"/>
    <property type="match status" value="1"/>
</dbReference>
<keyword evidence="5" id="KW-0677">Repeat</keyword>
<dbReference type="Gene3D" id="3.30.40.10">
    <property type="entry name" value="Zinc/RING finger domain, C3HC4 (zinc finger)"/>
    <property type="match status" value="1"/>
</dbReference>
<dbReference type="AlphaFoldDB" id="A0A507C283"/>
<comment type="caution">
    <text evidence="13">The sequence shown here is derived from an EMBL/GenBank/DDBJ whole genome shotgun (WGS) entry which is preliminary data.</text>
</comment>
<proteinExistence type="predicted"/>
<evidence type="ECO:0000256" key="5">
    <source>
        <dbReference type="ARBA" id="ARBA00022737"/>
    </source>
</evidence>
<dbReference type="GO" id="GO:0008270">
    <property type="term" value="F:zinc ion binding"/>
    <property type="evidence" value="ECO:0007669"/>
    <property type="project" value="UniProtKB-KW"/>
</dbReference>
<dbReference type="InterPro" id="IPR001841">
    <property type="entry name" value="Znf_RING"/>
</dbReference>
<evidence type="ECO:0000256" key="7">
    <source>
        <dbReference type="ARBA" id="ARBA00022786"/>
    </source>
</evidence>
<dbReference type="InterPro" id="IPR017907">
    <property type="entry name" value="Znf_RING_CS"/>
</dbReference>
<name>A0A507C283_9FUNG</name>
<evidence type="ECO:0000256" key="6">
    <source>
        <dbReference type="ARBA" id="ARBA00022771"/>
    </source>
</evidence>
<dbReference type="SMART" id="SM00184">
    <property type="entry name" value="RING"/>
    <property type="match status" value="1"/>
</dbReference>
<dbReference type="VEuPathDB" id="FungiDB:SeMB42_g00471"/>
<dbReference type="SMART" id="SM00647">
    <property type="entry name" value="IBR"/>
    <property type="match status" value="1"/>
</dbReference>
<dbReference type="InterPro" id="IPR018957">
    <property type="entry name" value="Znf_C3HC4_RING-type"/>
</dbReference>
<evidence type="ECO:0000256" key="9">
    <source>
        <dbReference type="PROSITE-ProRule" id="PRU00175"/>
    </source>
</evidence>
<feature type="region of interest" description="Disordered" evidence="10">
    <location>
        <begin position="20"/>
        <end position="68"/>
    </location>
</feature>
<keyword evidence="8" id="KW-0862">Zinc</keyword>
<evidence type="ECO:0000313" key="13">
    <source>
        <dbReference type="EMBL" id="TPX35620.1"/>
    </source>
</evidence>
<accession>A0A507C283</accession>
<dbReference type="InterPro" id="IPR044066">
    <property type="entry name" value="TRIAD_supradom"/>
</dbReference>
<evidence type="ECO:0000256" key="10">
    <source>
        <dbReference type="SAM" id="MobiDB-lite"/>
    </source>
</evidence>
<dbReference type="PANTHER" id="PTHR11685">
    <property type="entry name" value="RBR FAMILY RING FINGER AND IBR DOMAIN-CONTAINING"/>
    <property type="match status" value="1"/>
</dbReference>
<dbReference type="EC" id="2.3.2.31" evidence="2"/>
<evidence type="ECO:0000256" key="4">
    <source>
        <dbReference type="ARBA" id="ARBA00022723"/>
    </source>
</evidence>
<evidence type="ECO:0000256" key="3">
    <source>
        <dbReference type="ARBA" id="ARBA00022679"/>
    </source>
</evidence>
<keyword evidence="4" id="KW-0479">Metal-binding</keyword>
<evidence type="ECO:0000259" key="11">
    <source>
        <dbReference type="PROSITE" id="PS50089"/>
    </source>
</evidence>
<evidence type="ECO:0000259" key="12">
    <source>
        <dbReference type="PROSITE" id="PS51873"/>
    </source>
</evidence>
<comment type="catalytic activity">
    <reaction evidence="1">
        <text>[E2 ubiquitin-conjugating enzyme]-S-ubiquitinyl-L-cysteine + [acceptor protein]-L-lysine = [E2 ubiquitin-conjugating enzyme]-L-cysteine + [acceptor protein]-N(6)-ubiquitinyl-L-lysine.</text>
        <dbReference type="EC" id="2.3.2.31"/>
    </reaction>
</comment>
<dbReference type="EMBL" id="QEAM01000753">
    <property type="protein sequence ID" value="TPX35620.1"/>
    <property type="molecule type" value="Genomic_DNA"/>
</dbReference>
<dbReference type="Proteomes" id="UP000320475">
    <property type="component" value="Unassembled WGS sequence"/>
</dbReference>
<dbReference type="GO" id="GO:0016567">
    <property type="term" value="P:protein ubiquitination"/>
    <property type="evidence" value="ECO:0007669"/>
    <property type="project" value="InterPro"/>
</dbReference>